<protein>
    <recommendedName>
        <fullName evidence="7">Protein-serine/threonine phosphatase</fullName>
    </recommendedName>
</protein>
<sequence>MRDRRTEELAPFLPEALAFLDEAKSSGIKCLVYCLAGSSRSVSMVLAYLIMREGFSLHDAWVLVKSRRPVAQPNCSFAAQLIELDRSVHGSCASATLADFGFDEE</sequence>
<dbReference type="AlphaFoldDB" id="A0A813DC91"/>
<proteinExistence type="predicted"/>
<dbReference type="InterPro" id="IPR029021">
    <property type="entry name" value="Prot-tyrosine_phosphatase-like"/>
</dbReference>
<name>A0A813DC91_POLGL</name>
<dbReference type="SUPFAM" id="SSF52799">
    <property type="entry name" value="(Phosphotyrosine protein) phosphatases II"/>
    <property type="match status" value="1"/>
</dbReference>
<dbReference type="Pfam" id="PF00782">
    <property type="entry name" value="DSPc"/>
    <property type="match status" value="1"/>
</dbReference>
<dbReference type="Proteomes" id="UP000654075">
    <property type="component" value="Unassembled WGS sequence"/>
</dbReference>
<dbReference type="GO" id="GO:0004721">
    <property type="term" value="F:phosphoprotein phosphatase activity"/>
    <property type="evidence" value="ECO:0007669"/>
    <property type="project" value="InterPro"/>
</dbReference>
<dbReference type="OrthoDB" id="10252009at2759"/>
<keyword evidence="6" id="KW-1185">Reference proteome</keyword>
<dbReference type="SMART" id="SM00195">
    <property type="entry name" value="DSPc"/>
    <property type="match status" value="1"/>
</dbReference>
<dbReference type="PANTHER" id="PTHR47100">
    <property type="entry name" value="DUAL SPECIFICITY PROTEIN PHOSPHATASE PHS1"/>
    <property type="match status" value="1"/>
</dbReference>
<dbReference type="Proteomes" id="UP000626109">
    <property type="component" value="Unassembled WGS sequence"/>
</dbReference>
<dbReference type="EMBL" id="CAJNNV010001156">
    <property type="protein sequence ID" value="CAE8584410.1"/>
    <property type="molecule type" value="Genomic_DNA"/>
</dbReference>
<evidence type="ECO:0008006" key="7">
    <source>
        <dbReference type="Google" id="ProtNLM"/>
    </source>
</evidence>
<dbReference type="PANTHER" id="PTHR47100:SF5">
    <property type="entry name" value="DUAL SPECIFICITY PROTEIN PHOSPHATASE PHS1"/>
    <property type="match status" value="1"/>
</dbReference>
<dbReference type="InterPro" id="IPR000387">
    <property type="entry name" value="Tyr_Pase_dom"/>
</dbReference>
<evidence type="ECO:0000313" key="5">
    <source>
        <dbReference type="EMBL" id="CAE8665291.1"/>
    </source>
</evidence>
<dbReference type="GO" id="GO:0009737">
    <property type="term" value="P:response to abscisic acid"/>
    <property type="evidence" value="ECO:0007669"/>
    <property type="project" value="InterPro"/>
</dbReference>
<dbReference type="OMA" id="LIAYLMW"/>
<evidence type="ECO:0000313" key="4">
    <source>
        <dbReference type="EMBL" id="CAE8605427.1"/>
    </source>
</evidence>
<dbReference type="EMBL" id="CAJNNW010019853">
    <property type="protein sequence ID" value="CAE8665291.1"/>
    <property type="molecule type" value="Genomic_DNA"/>
</dbReference>
<feature type="domain" description="Tyrosine-protein phosphatase" evidence="1">
    <location>
        <begin position="1"/>
        <end position="90"/>
    </location>
</feature>
<feature type="domain" description="Tyrosine specific protein phosphatases" evidence="2">
    <location>
        <begin position="10"/>
        <end position="69"/>
    </location>
</feature>
<dbReference type="PROSITE" id="PS50054">
    <property type="entry name" value="TYR_PHOSPHATASE_DUAL"/>
    <property type="match status" value="1"/>
</dbReference>
<gene>
    <name evidence="4" type="ORF">PGLA1383_LOCUS23541</name>
    <name evidence="3" type="ORF">PGLA1383_LOCUS3344</name>
    <name evidence="5" type="ORF">PGLA2088_LOCUS15879</name>
</gene>
<dbReference type="InterPro" id="IPR000340">
    <property type="entry name" value="Dual-sp_phosphatase_cat-dom"/>
</dbReference>
<reference evidence="3" key="1">
    <citation type="submission" date="2021-02" db="EMBL/GenBank/DDBJ databases">
        <authorList>
            <person name="Dougan E. K."/>
            <person name="Rhodes N."/>
            <person name="Thang M."/>
            <person name="Chan C."/>
        </authorList>
    </citation>
    <scope>NUCLEOTIDE SEQUENCE</scope>
</reference>
<dbReference type="GO" id="GO:0043622">
    <property type="term" value="P:cortical microtubule organization"/>
    <property type="evidence" value="ECO:0007669"/>
    <property type="project" value="InterPro"/>
</dbReference>
<evidence type="ECO:0000313" key="6">
    <source>
        <dbReference type="Proteomes" id="UP000654075"/>
    </source>
</evidence>
<dbReference type="Gene3D" id="3.90.190.10">
    <property type="entry name" value="Protein tyrosine phosphatase superfamily"/>
    <property type="match status" value="1"/>
</dbReference>
<dbReference type="EMBL" id="CAJNNV010017832">
    <property type="protein sequence ID" value="CAE8605427.1"/>
    <property type="molecule type" value="Genomic_DNA"/>
</dbReference>
<dbReference type="InterPro" id="IPR035010">
    <property type="entry name" value="PHS1"/>
</dbReference>
<dbReference type="InterPro" id="IPR020422">
    <property type="entry name" value="TYR_PHOSPHATASE_DUAL_dom"/>
</dbReference>
<dbReference type="PROSITE" id="PS50056">
    <property type="entry name" value="TYR_PHOSPHATASE_2"/>
    <property type="match status" value="1"/>
</dbReference>
<accession>A0A813DC91</accession>
<dbReference type="CDD" id="cd14498">
    <property type="entry name" value="DSP"/>
    <property type="match status" value="1"/>
</dbReference>
<evidence type="ECO:0000313" key="3">
    <source>
        <dbReference type="EMBL" id="CAE8584410.1"/>
    </source>
</evidence>
<organism evidence="3 6">
    <name type="scientific">Polarella glacialis</name>
    <name type="common">Dinoflagellate</name>
    <dbReference type="NCBI Taxonomy" id="89957"/>
    <lineage>
        <taxon>Eukaryota</taxon>
        <taxon>Sar</taxon>
        <taxon>Alveolata</taxon>
        <taxon>Dinophyceae</taxon>
        <taxon>Suessiales</taxon>
        <taxon>Suessiaceae</taxon>
        <taxon>Polarella</taxon>
    </lineage>
</organism>
<evidence type="ECO:0000259" key="2">
    <source>
        <dbReference type="PROSITE" id="PS50056"/>
    </source>
</evidence>
<comment type="caution">
    <text evidence="3">The sequence shown here is derived from an EMBL/GenBank/DDBJ whole genome shotgun (WGS) entry which is preliminary data.</text>
</comment>
<evidence type="ECO:0000259" key="1">
    <source>
        <dbReference type="PROSITE" id="PS50054"/>
    </source>
</evidence>